<dbReference type="InterPro" id="IPR010734">
    <property type="entry name" value="Copine_C"/>
</dbReference>
<protein>
    <submittedName>
        <fullName evidence="2">CPNE3 protein</fullName>
    </submittedName>
</protein>
<reference evidence="2 3" key="1">
    <citation type="submission" date="2019-09" db="EMBL/GenBank/DDBJ databases">
        <title>Bird 10,000 Genomes (B10K) Project - Family phase.</title>
        <authorList>
            <person name="Zhang G."/>
        </authorList>
    </citation>
    <scope>NUCLEOTIDE SEQUENCE [LARGE SCALE GENOMIC DNA]</scope>
    <source>
        <strain evidence="2">B10K-DU-002-25</strain>
        <tissue evidence="2">Muscle</tissue>
    </source>
</reference>
<dbReference type="PANTHER" id="PTHR10857:SF2">
    <property type="entry name" value="COPINE-1"/>
    <property type="match status" value="1"/>
</dbReference>
<dbReference type="AlphaFoldDB" id="A0A7L1VL05"/>
<dbReference type="GO" id="GO:1903265">
    <property type="term" value="P:positive regulation of tumor necrosis factor-mediated signaling pathway"/>
    <property type="evidence" value="ECO:0007669"/>
    <property type="project" value="TreeGrafter"/>
</dbReference>
<dbReference type="SUPFAM" id="SSF53300">
    <property type="entry name" value="vWA-like"/>
    <property type="match status" value="1"/>
</dbReference>
<feature type="non-terminal residue" evidence="2">
    <location>
        <position position="94"/>
    </location>
</feature>
<comment type="caution">
    <text evidence="2">The sequence shown here is derived from an EMBL/GenBank/DDBJ whole genome shotgun (WGS) entry which is preliminary data.</text>
</comment>
<accession>A0A7L1VL05</accession>
<gene>
    <name evidence="2" type="primary">Cpne3_0</name>
    <name evidence="2" type="ORF">SITEUR_R02766</name>
</gene>
<dbReference type="InterPro" id="IPR036465">
    <property type="entry name" value="vWFA_dom_sf"/>
</dbReference>
<name>A0A7L1VL05_SITEU</name>
<keyword evidence="3" id="KW-1185">Reference proteome</keyword>
<dbReference type="GO" id="GO:0005544">
    <property type="term" value="F:calcium-dependent phospholipid binding"/>
    <property type="evidence" value="ECO:0007669"/>
    <property type="project" value="InterPro"/>
</dbReference>
<dbReference type="EMBL" id="VXBS01009017">
    <property type="protein sequence ID" value="NXO86009.1"/>
    <property type="molecule type" value="Genomic_DNA"/>
</dbReference>
<dbReference type="GO" id="GO:0005886">
    <property type="term" value="C:plasma membrane"/>
    <property type="evidence" value="ECO:0007669"/>
    <property type="project" value="TreeGrafter"/>
</dbReference>
<dbReference type="Pfam" id="PF07002">
    <property type="entry name" value="Copine"/>
    <property type="match status" value="1"/>
</dbReference>
<sequence>GIQGIVDAYHQILSQIRLYGPTDFSPVINHVASYVRSGVEITNWMLSHVFQQYFILLIITDGEITDLDQIRQVTVNASKLPMSIIFVSVGEADF</sequence>
<feature type="non-terminal residue" evidence="2">
    <location>
        <position position="1"/>
    </location>
</feature>
<dbReference type="InterPro" id="IPR045052">
    <property type="entry name" value="Copine"/>
</dbReference>
<dbReference type="Proteomes" id="UP000583915">
    <property type="component" value="Unassembled WGS sequence"/>
</dbReference>
<dbReference type="GO" id="GO:0043122">
    <property type="term" value="P:regulation of canonical NF-kappaB signal transduction"/>
    <property type="evidence" value="ECO:0007669"/>
    <property type="project" value="TreeGrafter"/>
</dbReference>
<proteinExistence type="predicted"/>
<feature type="domain" description="Copine C-terminal" evidence="1">
    <location>
        <begin position="1"/>
        <end position="94"/>
    </location>
</feature>
<dbReference type="GO" id="GO:0071277">
    <property type="term" value="P:cellular response to calcium ion"/>
    <property type="evidence" value="ECO:0007669"/>
    <property type="project" value="TreeGrafter"/>
</dbReference>
<evidence type="ECO:0000313" key="3">
    <source>
        <dbReference type="Proteomes" id="UP000583915"/>
    </source>
</evidence>
<evidence type="ECO:0000259" key="1">
    <source>
        <dbReference type="Pfam" id="PF07002"/>
    </source>
</evidence>
<evidence type="ECO:0000313" key="2">
    <source>
        <dbReference type="EMBL" id="NXO86009.1"/>
    </source>
</evidence>
<organism evidence="2 3">
    <name type="scientific">Sitta europaea</name>
    <name type="common">Eurasian nuthatch</name>
    <dbReference type="NCBI Taxonomy" id="50251"/>
    <lineage>
        <taxon>Eukaryota</taxon>
        <taxon>Metazoa</taxon>
        <taxon>Chordata</taxon>
        <taxon>Craniata</taxon>
        <taxon>Vertebrata</taxon>
        <taxon>Euteleostomi</taxon>
        <taxon>Archelosauria</taxon>
        <taxon>Archosauria</taxon>
        <taxon>Dinosauria</taxon>
        <taxon>Saurischia</taxon>
        <taxon>Theropoda</taxon>
        <taxon>Coelurosauria</taxon>
        <taxon>Aves</taxon>
        <taxon>Neognathae</taxon>
        <taxon>Neoaves</taxon>
        <taxon>Telluraves</taxon>
        <taxon>Australaves</taxon>
        <taxon>Passeriformes</taxon>
        <taxon>Sittidae</taxon>
        <taxon>Sitta</taxon>
    </lineage>
</organism>
<dbReference type="PANTHER" id="PTHR10857">
    <property type="entry name" value="COPINE"/>
    <property type="match status" value="1"/>
</dbReference>